<accession>A0A1D1VF17</accession>
<keyword evidence="2" id="KW-1185">Reference proteome</keyword>
<comment type="caution">
    <text evidence="1">The sequence shown here is derived from an EMBL/GenBank/DDBJ whole genome shotgun (WGS) entry which is preliminary data.</text>
</comment>
<dbReference type="EMBL" id="BDGG01000005">
    <property type="protein sequence ID" value="GAU99510.1"/>
    <property type="molecule type" value="Genomic_DNA"/>
</dbReference>
<sequence length="226" mass="24780">MTGILVLARTAFVAPDNAAFGTVALGGAVDQSRLVNFTPIMYPTPISVYVGVVISERCGNVSDSAHNAYALLPAIYSALKDALWKYRVKFIPQMNNYRTCEAGVNDGVTVDRNWASYQKSLELLLGKSTWTTIPTTGMAGHLLVGPACTADMLQACTTTTAFPTNIVTGGGENVDSTAQYPYLSRCSYNTFSQWSTFITFTRDHHWSSFAIYYSTLRFWTSSALSW</sequence>
<dbReference type="Proteomes" id="UP000186922">
    <property type="component" value="Unassembled WGS sequence"/>
</dbReference>
<evidence type="ECO:0000313" key="1">
    <source>
        <dbReference type="EMBL" id="GAU99510.1"/>
    </source>
</evidence>
<proteinExistence type="predicted"/>
<organism evidence="1 2">
    <name type="scientific">Ramazzottius varieornatus</name>
    <name type="common">Water bear</name>
    <name type="synonym">Tardigrade</name>
    <dbReference type="NCBI Taxonomy" id="947166"/>
    <lineage>
        <taxon>Eukaryota</taxon>
        <taxon>Metazoa</taxon>
        <taxon>Ecdysozoa</taxon>
        <taxon>Tardigrada</taxon>
        <taxon>Eutardigrada</taxon>
        <taxon>Parachela</taxon>
        <taxon>Hypsibioidea</taxon>
        <taxon>Ramazzottiidae</taxon>
        <taxon>Ramazzottius</taxon>
    </lineage>
</organism>
<dbReference type="InterPro" id="IPR028082">
    <property type="entry name" value="Peripla_BP_I"/>
</dbReference>
<protein>
    <recommendedName>
        <fullName evidence="3">Receptor ligand binding region domain-containing protein</fullName>
    </recommendedName>
</protein>
<dbReference type="AlphaFoldDB" id="A0A1D1VF17"/>
<name>A0A1D1VF17_RAMVA</name>
<dbReference type="SUPFAM" id="SSF53822">
    <property type="entry name" value="Periplasmic binding protein-like I"/>
    <property type="match status" value="1"/>
</dbReference>
<evidence type="ECO:0000313" key="2">
    <source>
        <dbReference type="Proteomes" id="UP000186922"/>
    </source>
</evidence>
<dbReference type="OrthoDB" id="10530806at2759"/>
<gene>
    <name evidence="1" type="primary">RvY_10503-1</name>
    <name evidence="1" type="synonym">RvY_10503.1</name>
    <name evidence="1" type="ORF">RvY_10503</name>
</gene>
<evidence type="ECO:0008006" key="3">
    <source>
        <dbReference type="Google" id="ProtNLM"/>
    </source>
</evidence>
<reference evidence="1 2" key="1">
    <citation type="journal article" date="2016" name="Nat. Commun.">
        <title>Extremotolerant tardigrade genome and improved radiotolerance of human cultured cells by tardigrade-unique protein.</title>
        <authorList>
            <person name="Hashimoto T."/>
            <person name="Horikawa D.D."/>
            <person name="Saito Y."/>
            <person name="Kuwahara H."/>
            <person name="Kozuka-Hata H."/>
            <person name="Shin-I T."/>
            <person name="Minakuchi Y."/>
            <person name="Ohishi K."/>
            <person name="Motoyama A."/>
            <person name="Aizu T."/>
            <person name="Enomoto A."/>
            <person name="Kondo K."/>
            <person name="Tanaka S."/>
            <person name="Hara Y."/>
            <person name="Koshikawa S."/>
            <person name="Sagara H."/>
            <person name="Miura T."/>
            <person name="Yokobori S."/>
            <person name="Miyagawa K."/>
            <person name="Suzuki Y."/>
            <person name="Kubo T."/>
            <person name="Oyama M."/>
            <person name="Kohara Y."/>
            <person name="Fujiyama A."/>
            <person name="Arakawa K."/>
            <person name="Katayama T."/>
            <person name="Toyoda A."/>
            <person name="Kunieda T."/>
        </authorList>
    </citation>
    <scope>NUCLEOTIDE SEQUENCE [LARGE SCALE GENOMIC DNA]</scope>
    <source>
        <strain evidence="1 2">YOKOZUNA-1</strain>
    </source>
</reference>